<organism evidence="2 3">
    <name type="scientific">Thiocapsa rosea</name>
    <dbReference type="NCBI Taxonomy" id="69360"/>
    <lineage>
        <taxon>Bacteria</taxon>
        <taxon>Pseudomonadati</taxon>
        <taxon>Pseudomonadota</taxon>
        <taxon>Gammaproteobacteria</taxon>
        <taxon>Chromatiales</taxon>
        <taxon>Chromatiaceae</taxon>
        <taxon>Thiocapsa</taxon>
    </lineage>
</organism>
<evidence type="ECO:0000313" key="2">
    <source>
        <dbReference type="EMBL" id="RKT44966.1"/>
    </source>
</evidence>
<proteinExistence type="predicted"/>
<keyword evidence="1" id="KW-0812">Transmembrane</keyword>
<feature type="transmembrane region" description="Helical" evidence="1">
    <location>
        <begin position="21"/>
        <end position="41"/>
    </location>
</feature>
<dbReference type="EMBL" id="RBXL01000001">
    <property type="protein sequence ID" value="RKT44966.1"/>
    <property type="molecule type" value="Genomic_DNA"/>
</dbReference>
<sequence length="225" mass="25244">MRAGLIGAIVLKEWLKLRWAWLGLLVLHLLVLAFLFLSLRHQFQVEHSEMIWYWAFELRRLLYESILFLPLLSGTVLAAAQFGPEMIGGRLRLSLHLPVRGDLLLLGWVGFGAALGAVLAALDLAGLYWIVTRFFPAEAAVSAVLTALPWLLGGWVAYFGATLALLEPVPLRRLLYLGLAVAFLALLYRHRGYQEYDGIMPVLIGVALLFVPAVILPAHRYRHRI</sequence>
<feature type="transmembrane region" description="Helical" evidence="1">
    <location>
        <begin position="173"/>
        <end position="192"/>
    </location>
</feature>
<dbReference type="AlphaFoldDB" id="A0A495V6E3"/>
<keyword evidence="1" id="KW-0472">Membrane</keyword>
<reference evidence="2 3" key="1">
    <citation type="submission" date="2018-10" db="EMBL/GenBank/DDBJ databases">
        <title>Genomic Encyclopedia of Archaeal and Bacterial Type Strains, Phase II (KMG-II): from individual species to whole genera.</title>
        <authorList>
            <person name="Goeker M."/>
        </authorList>
    </citation>
    <scope>NUCLEOTIDE SEQUENCE [LARGE SCALE GENOMIC DNA]</scope>
    <source>
        <strain evidence="2 3">DSM 235</strain>
    </source>
</reference>
<dbReference type="Proteomes" id="UP000274556">
    <property type="component" value="Unassembled WGS sequence"/>
</dbReference>
<evidence type="ECO:0008006" key="4">
    <source>
        <dbReference type="Google" id="ProtNLM"/>
    </source>
</evidence>
<gene>
    <name evidence="2" type="ORF">BDD21_2374</name>
</gene>
<feature type="transmembrane region" description="Helical" evidence="1">
    <location>
        <begin position="103"/>
        <end position="131"/>
    </location>
</feature>
<protein>
    <recommendedName>
        <fullName evidence="4">ABC-2 family transporter</fullName>
    </recommendedName>
</protein>
<accession>A0A495V6E3</accession>
<feature type="transmembrane region" description="Helical" evidence="1">
    <location>
        <begin position="61"/>
        <end position="82"/>
    </location>
</feature>
<evidence type="ECO:0000313" key="3">
    <source>
        <dbReference type="Proteomes" id="UP000274556"/>
    </source>
</evidence>
<name>A0A495V6E3_9GAMM</name>
<feature type="transmembrane region" description="Helical" evidence="1">
    <location>
        <begin position="198"/>
        <end position="218"/>
    </location>
</feature>
<dbReference type="RefSeq" id="WP_245969546.1">
    <property type="nucleotide sequence ID" value="NZ_RBXL01000001.1"/>
</dbReference>
<comment type="caution">
    <text evidence="2">The sequence shown here is derived from an EMBL/GenBank/DDBJ whole genome shotgun (WGS) entry which is preliminary data.</text>
</comment>
<feature type="transmembrane region" description="Helical" evidence="1">
    <location>
        <begin position="143"/>
        <end position="166"/>
    </location>
</feature>
<keyword evidence="1" id="KW-1133">Transmembrane helix</keyword>
<evidence type="ECO:0000256" key="1">
    <source>
        <dbReference type="SAM" id="Phobius"/>
    </source>
</evidence>
<keyword evidence="3" id="KW-1185">Reference proteome</keyword>